<feature type="transmembrane region" description="Helical" evidence="1">
    <location>
        <begin position="158"/>
        <end position="176"/>
    </location>
</feature>
<feature type="transmembrane region" description="Helical" evidence="1">
    <location>
        <begin position="64"/>
        <end position="82"/>
    </location>
</feature>
<dbReference type="AlphaFoldDB" id="A0AAJ3NBD5"/>
<protein>
    <submittedName>
        <fullName evidence="2">Uncharacterized protein</fullName>
    </submittedName>
</protein>
<evidence type="ECO:0000313" key="2">
    <source>
        <dbReference type="EMBL" id="OPB74382.1"/>
    </source>
</evidence>
<reference evidence="2 3" key="1">
    <citation type="submission" date="2016-06" db="EMBL/GenBank/DDBJ databases">
        <authorList>
            <person name="Nicholson A.C."/>
        </authorList>
    </citation>
    <scope>NUCLEOTIDE SEQUENCE [LARGE SCALE GENOMIC DNA]</scope>
    <source>
        <strain evidence="2 3">G4123</strain>
    </source>
</reference>
<gene>
    <name evidence="2" type="ORF">BAY32_08580</name>
</gene>
<dbReference type="KEGG" id="ego:BBD34_11610"/>
<comment type="caution">
    <text evidence="2">The sequence shown here is derived from an EMBL/GenBank/DDBJ whole genome shotgun (WGS) entry which is preliminary data.</text>
</comment>
<accession>A0AAJ3NBD5</accession>
<sequence length="202" mass="23821">MDELELLKKDWNKDSEDFKTYSAKEVYNMIRKKTISVVNILLLIGMSEVLLWTIYYYMEREVSMFRLIIFALFIILILYFYYRLNVNDDVKMLMKNIFRLRKIILGYAVISGVLIVSDNIINYKNNLQSAMAGFIEGWKGLPMNSIDPKSYIPSLTSYILYGIGVCFILYIIYLIYKKTYGNILHKLRANYKELTKLEESNA</sequence>
<name>A0AAJ3NBD5_9FLAO</name>
<evidence type="ECO:0000256" key="1">
    <source>
        <dbReference type="SAM" id="Phobius"/>
    </source>
</evidence>
<feature type="transmembrane region" description="Helical" evidence="1">
    <location>
        <begin position="37"/>
        <end position="58"/>
    </location>
</feature>
<dbReference type="EMBL" id="MAIC01000015">
    <property type="protein sequence ID" value="OPB74382.1"/>
    <property type="molecule type" value="Genomic_DNA"/>
</dbReference>
<dbReference type="RefSeq" id="WP_078403416.1">
    <property type="nucleotide sequence ID" value="NZ_CP016377.1"/>
</dbReference>
<organism evidence="2 3">
    <name type="scientific">Elizabethkingia ursingii</name>
    <dbReference type="NCBI Taxonomy" id="1756150"/>
    <lineage>
        <taxon>Bacteria</taxon>
        <taxon>Pseudomonadati</taxon>
        <taxon>Bacteroidota</taxon>
        <taxon>Flavobacteriia</taxon>
        <taxon>Flavobacteriales</taxon>
        <taxon>Weeksellaceae</taxon>
        <taxon>Elizabethkingia</taxon>
    </lineage>
</organism>
<keyword evidence="1" id="KW-0472">Membrane</keyword>
<evidence type="ECO:0000313" key="3">
    <source>
        <dbReference type="Proteomes" id="UP000190816"/>
    </source>
</evidence>
<proteinExistence type="predicted"/>
<keyword evidence="1" id="KW-1133">Transmembrane helix</keyword>
<dbReference type="Proteomes" id="UP000190816">
    <property type="component" value="Unassembled WGS sequence"/>
</dbReference>
<keyword evidence="1" id="KW-0812">Transmembrane</keyword>
<feature type="transmembrane region" description="Helical" evidence="1">
    <location>
        <begin position="103"/>
        <end position="121"/>
    </location>
</feature>